<dbReference type="HOGENOM" id="CLU_695795_0_0_4"/>
<proteinExistence type="predicted"/>
<organism evidence="2">
    <name type="scientific">Thiomonas intermedia (strain K12)</name>
    <name type="common">Thiobacillus intermedius</name>
    <dbReference type="NCBI Taxonomy" id="75379"/>
    <lineage>
        <taxon>Bacteria</taxon>
        <taxon>Pseudomonadati</taxon>
        <taxon>Pseudomonadota</taxon>
        <taxon>Betaproteobacteria</taxon>
        <taxon>Burkholderiales</taxon>
        <taxon>Thiomonas</taxon>
    </lineage>
</organism>
<dbReference type="EMBL" id="CP002021">
    <property type="protein sequence ID" value="ADG32258.1"/>
    <property type="molecule type" value="Genomic_DNA"/>
</dbReference>
<evidence type="ECO:0000256" key="1">
    <source>
        <dbReference type="SAM" id="MobiDB-lite"/>
    </source>
</evidence>
<name>D5WYT1_THIK1</name>
<sequence length="406" mass="44823">MQRNLRVSIDQTTWPGTGLQPSFPTTFQNGVQTHALNIPAMLLMIGYLTTPTSSTGVSLSEFWAWVRYLAAIATQADLSLTKSFWELDAHQKTILSDDFGMGVPLHWLWGKLDFIRVVDGRYFMQRIASSLNATQARTAKRGPNKTPDFVALDNYGKWHVIECKGTQSGAKYSLKQLGVKGPPSTGGIAQKCSIQFPSGYTGQRLVCGLSIGVEGGAGSVLEIIDPKSEKPFKLEKDQMNLAQDAANRGTMAKALRMAGFEVTAESVASPFGPRAEDKPARTKKAETARKKVTDERDKRSREEIRGIISRRQTFEEDFWGRETVVALPREVLVDGQPVKRVIIQQGINRDALEELEQKPSVEDLVDNGDAIKWVGLMSDGDSVVEGHDQSATMRIGSIFRLAIHLD</sequence>
<protein>
    <submittedName>
        <fullName evidence="2">Uncharacterized protein</fullName>
    </submittedName>
</protein>
<dbReference type="eggNOG" id="ENOG5032RTU">
    <property type="taxonomic scope" value="Bacteria"/>
</dbReference>
<evidence type="ECO:0000313" key="2">
    <source>
        <dbReference type="EMBL" id="ADG32258.1"/>
    </source>
</evidence>
<feature type="region of interest" description="Disordered" evidence="1">
    <location>
        <begin position="270"/>
        <end position="299"/>
    </location>
</feature>
<dbReference type="AlphaFoldDB" id="D5WYT1"/>
<accession>D5WYT1</accession>
<dbReference type="KEGG" id="tin:Tint_2921"/>
<reference evidence="2" key="1">
    <citation type="submission" date="2010-04" db="EMBL/GenBank/DDBJ databases">
        <title>Complete sequence of Thiomonas intermedia K12.</title>
        <authorList>
            <consortium name="US DOE Joint Genome Institute"/>
            <person name="Lucas S."/>
            <person name="Copeland A."/>
            <person name="Lapidus A."/>
            <person name="Cheng J.-F."/>
            <person name="Bruce D."/>
            <person name="Goodwin L."/>
            <person name="Pitluck S."/>
            <person name="Davenport K."/>
            <person name="Detter J.C."/>
            <person name="Han C."/>
            <person name="Tapia R."/>
            <person name="Land M."/>
            <person name="Hauser L."/>
            <person name="Kyrpides N."/>
            <person name="Ovchinnikova G."/>
            <person name="Kerfeld C.A."/>
            <person name="Cannon G.C."/>
            <person name="Heinhorst S."/>
            <person name="Woyke T."/>
        </authorList>
    </citation>
    <scope>NUCLEOTIDE SEQUENCE [LARGE SCALE GENOMIC DNA]</scope>
    <source>
        <strain evidence="2">K12</strain>
    </source>
</reference>
<dbReference type="BioCyc" id="TINT75379:TINT_RS14645-MONOMER"/>
<gene>
    <name evidence="2" type="ordered locus">Tint_2921</name>
</gene>
<feature type="compositionally biased region" description="Basic and acidic residues" evidence="1">
    <location>
        <begin position="274"/>
        <end position="299"/>
    </location>
</feature>